<name>A0A1I7W3M2_LOALO</name>
<evidence type="ECO:0000256" key="9">
    <source>
        <dbReference type="ARBA" id="ARBA00023180"/>
    </source>
</evidence>
<dbReference type="FunFam" id="2.40.70.10:FF:000008">
    <property type="entry name" value="Cathepsin D"/>
    <property type="match status" value="1"/>
</dbReference>
<evidence type="ECO:0000313" key="15">
    <source>
        <dbReference type="Proteomes" id="UP000095285"/>
    </source>
</evidence>
<dbReference type="Proteomes" id="UP000095285">
    <property type="component" value="Unassembled WGS sequence"/>
</dbReference>
<feature type="domain" description="Peptidase A1" evidence="14">
    <location>
        <begin position="69"/>
        <end position="385"/>
    </location>
</feature>
<proteinExistence type="inferred from homology"/>
<keyword evidence="8 11" id="KW-1015">Disulfide bond</keyword>
<evidence type="ECO:0000256" key="12">
    <source>
        <dbReference type="RuleBase" id="RU000454"/>
    </source>
</evidence>
<dbReference type="InterPro" id="IPR034164">
    <property type="entry name" value="Pepsin-like_dom"/>
</dbReference>
<evidence type="ECO:0000256" key="4">
    <source>
        <dbReference type="ARBA" id="ARBA00022670"/>
    </source>
</evidence>
<dbReference type="eggNOG" id="KOG1339">
    <property type="taxonomic scope" value="Eukaryota"/>
</dbReference>
<protein>
    <submittedName>
        <fullName evidence="16">Aspartyl protease 6</fullName>
    </submittedName>
</protein>
<dbReference type="FunFam" id="2.40.70.10:FF:000058">
    <property type="entry name" value="ASpartyl Protease"/>
    <property type="match status" value="1"/>
</dbReference>
<feature type="disulfide bond" evidence="11">
    <location>
        <begin position="102"/>
        <end position="107"/>
    </location>
</feature>
<dbReference type="CDD" id="cd05471">
    <property type="entry name" value="pepsin_like"/>
    <property type="match status" value="1"/>
</dbReference>
<feature type="active site" evidence="10">
    <location>
        <position position="89"/>
    </location>
</feature>
<feature type="signal peptide" evidence="13">
    <location>
        <begin position="1"/>
        <end position="16"/>
    </location>
</feature>
<evidence type="ECO:0000256" key="13">
    <source>
        <dbReference type="SAM" id="SignalP"/>
    </source>
</evidence>
<dbReference type="SUPFAM" id="SSF50630">
    <property type="entry name" value="Acid proteases"/>
    <property type="match status" value="1"/>
</dbReference>
<keyword evidence="3" id="KW-0964">Secreted</keyword>
<dbReference type="STRING" id="7209.A0A1I7W3M2"/>
<evidence type="ECO:0000313" key="16">
    <source>
        <dbReference type="WBParaSite" id="EN70_9310"/>
    </source>
</evidence>
<dbReference type="AlphaFoldDB" id="A0A1I7W3M2"/>
<dbReference type="PROSITE" id="PS51767">
    <property type="entry name" value="PEPTIDASE_A1"/>
    <property type="match status" value="1"/>
</dbReference>
<dbReference type="InterPro" id="IPR001461">
    <property type="entry name" value="Aspartic_peptidase_A1"/>
</dbReference>
<keyword evidence="9" id="KW-0325">Glycoprotein</keyword>
<evidence type="ECO:0000256" key="11">
    <source>
        <dbReference type="PIRSR" id="PIRSR601461-2"/>
    </source>
</evidence>
<keyword evidence="15" id="KW-1185">Reference proteome</keyword>
<comment type="similarity">
    <text evidence="2 12">Belongs to the peptidase A1 family.</text>
</comment>
<reference evidence="15" key="1">
    <citation type="submission" date="2012-04" db="EMBL/GenBank/DDBJ databases">
        <title>The Genome Sequence of Loa loa.</title>
        <authorList>
            <consortium name="The Broad Institute Genome Sequencing Platform"/>
            <consortium name="Broad Institute Genome Sequencing Center for Infectious Disease"/>
            <person name="Nutman T.B."/>
            <person name="Fink D.L."/>
            <person name="Russ C."/>
            <person name="Young S."/>
            <person name="Zeng Q."/>
            <person name="Gargeya S."/>
            <person name="Alvarado L."/>
            <person name="Berlin A."/>
            <person name="Chapman S.B."/>
            <person name="Chen Z."/>
            <person name="Freedman E."/>
            <person name="Gellesch M."/>
            <person name="Goldberg J."/>
            <person name="Griggs A."/>
            <person name="Gujja S."/>
            <person name="Heilman E.R."/>
            <person name="Heiman D."/>
            <person name="Howarth C."/>
            <person name="Mehta T."/>
            <person name="Neiman D."/>
            <person name="Pearson M."/>
            <person name="Roberts A."/>
            <person name="Saif S."/>
            <person name="Shea T."/>
            <person name="Shenoy N."/>
            <person name="Sisk P."/>
            <person name="Stolte C."/>
            <person name="Sykes S."/>
            <person name="White J."/>
            <person name="Yandava C."/>
            <person name="Haas B."/>
            <person name="Henn M.R."/>
            <person name="Nusbaum C."/>
            <person name="Birren B."/>
        </authorList>
    </citation>
    <scope>NUCLEOTIDE SEQUENCE [LARGE SCALE GENOMIC DNA]</scope>
</reference>
<dbReference type="WBParaSite" id="EN70_9310">
    <property type="protein sequence ID" value="EN70_9310"/>
    <property type="gene ID" value="EN70_9310"/>
</dbReference>
<dbReference type="Gene3D" id="2.40.70.10">
    <property type="entry name" value="Acid Proteases"/>
    <property type="match status" value="2"/>
</dbReference>
<evidence type="ECO:0000256" key="7">
    <source>
        <dbReference type="ARBA" id="ARBA00022801"/>
    </source>
</evidence>
<dbReference type="InterPro" id="IPR033121">
    <property type="entry name" value="PEPTIDASE_A1"/>
</dbReference>
<evidence type="ECO:0000259" key="14">
    <source>
        <dbReference type="PROSITE" id="PS51767"/>
    </source>
</evidence>
<feature type="active site" evidence="10">
    <location>
        <position position="278"/>
    </location>
</feature>
<evidence type="ECO:0000256" key="10">
    <source>
        <dbReference type="PIRSR" id="PIRSR601461-1"/>
    </source>
</evidence>
<evidence type="ECO:0000256" key="5">
    <source>
        <dbReference type="ARBA" id="ARBA00022729"/>
    </source>
</evidence>
<evidence type="ECO:0000256" key="2">
    <source>
        <dbReference type="ARBA" id="ARBA00007447"/>
    </source>
</evidence>
<keyword evidence="6 12" id="KW-0064">Aspartyl protease</keyword>
<dbReference type="PANTHER" id="PTHR47966:SF45">
    <property type="entry name" value="PEPTIDASE A1 DOMAIN-CONTAINING PROTEIN"/>
    <property type="match status" value="1"/>
</dbReference>
<dbReference type="GO" id="GO:0004190">
    <property type="term" value="F:aspartic-type endopeptidase activity"/>
    <property type="evidence" value="ECO:0007669"/>
    <property type="project" value="UniProtKB-KW"/>
</dbReference>
<comment type="subcellular location">
    <subcellularLocation>
        <location evidence="1">Secreted</location>
    </subcellularLocation>
</comment>
<evidence type="ECO:0000256" key="8">
    <source>
        <dbReference type="ARBA" id="ARBA00023157"/>
    </source>
</evidence>
<evidence type="ECO:0000256" key="3">
    <source>
        <dbReference type="ARBA" id="ARBA00022525"/>
    </source>
</evidence>
<dbReference type="PANTHER" id="PTHR47966">
    <property type="entry name" value="BETA-SITE APP-CLEAVING ENZYME, ISOFORM A-RELATED"/>
    <property type="match status" value="1"/>
</dbReference>
<dbReference type="InterPro" id="IPR021109">
    <property type="entry name" value="Peptidase_aspartic_dom_sf"/>
</dbReference>
<accession>A0A1I7W3M2</accession>
<keyword evidence="5 13" id="KW-0732">Signal</keyword>
<dbReference type="GO" id="GO:0006508">
    <property type="term" value="P:proteolysis"/>
    <property type="evidence" value="ECO:0007669"/>
    <property type="project" value="UniProtKB-KW"/>
</dbReference>
<dbReference type="GO" id="GO:0005576">
    <property type="term" value="C:extracellular region"/>
    <property type="evidence" value="ECO:0007669"/>
    <property type="project" value="UniProtKB-SubCell"/>
</dbReference>
<evidence type="ECO:0000256" key="6">
    <source>
        <dbReference type="ARBA" id="ARBA00022750"/>
    </source>
</evidence>
<dbReference type="PRINTS" id="PR00792">
    <property type="entry name" value="PEPSIN"/>
</dbReference>
<dbReference type="PROSITE" id="PS00141">
    <property type="entry name" value="ASP_PROTEASE"/>
    <property type="match status" value="1"/>
</dbReference>
<evidence type="ECO:0000256" key="1">
    <source>
        <dbReference type="ARBA" id="ARBA00004613"/>
    </source>
</evidence>
<dbReference type="InterPro" id="IPR001969">
    <property type="entry name" value="Aspartic_peptidase_AS"/>
</dbReference>
<organism evidence="15 16">
    <name type="scientific">Loa loa</name>
    <name type="common">Eye worm</name>
    <name type="synonym">Filaria loa</name>
    <dbReference type="NCBI Taxonomy" id="7209"/>
    <lineage>
        <taxon>Eukaryota</taxon>
        <taxon>Metazoa</taxon>
        <taxon>Ecdysozoa</taxon>
        <taxon>Nematoda</taxon>
        <taxon>Chromadorea</taxon>
        <taxon>Rhabditida</taxon>
        <taxon>Spirurina</taxon>
        <taxon>Spiruromorpha</taxon>
        <taxon>Filarioidea</taxon>
        <taxon>Onchocercidae</taxon>
        <taxon>Loa</taxon>
    </lineage>
</organism>
<keyword evidence="4 12" id="KW-0645">Protease</keyword>
<dbReference type="GO" id="GO:0005764">
    <property type="term" value="C:lysosome"/>
    <property type="evidence" value="ECO:0007669"/>
    <property type="project" value="TreeGrafter"/>
</dbReference>
<keyword evidence="7 12" id="KW-0378">Hydrolase</keyword>
<dbReference type="Pfam" id="PF00026">
    <property type="entry name" value="Asp"/>
    <property type="match status" value="1"/>
</dbReference>
<sequence>MKVLVIAVLLICTVAAVYKTQLTKIESKRKRLFKKGLWSKHLKKKNHFRATRSRTKIDERIYDYDDMEYAGNISLGLPIGKQTFLVILDTGSSNVWIPEMNCASIDCLEKNRFNPSLSETYQEDGRNWFIKYSDGSNAQGLLGQDYITFEPNMNDSLTIPNITFGLARKLSGFKDNPVDGIVGLAFTSIAVNGVTPPLIAAINQNILQSPLFTVWFGHQDARENVFGGIFTYGAIDNVNCEDVIDYEPLSSATFWQFRLRGVKVDDYSIAGTWEAISDTGTSLIGGPAAVVNRLGAAVKAKYNQDEEMFFIECDAEPPPVALIIGSHEYNIQLENYIAVFENNTCIFSFFPLEGDGFGPTWIFGAPFIRQYCQIYDIGKERIGFALAK</sequence>
<feature type="chain" id="PRO_5009310520" evidence="13">
    <location>
        <begin position="17"/>
        <end position="388"/>
    </location>
</feature>
<reference evidence="16" key="2">
    <citation type="submission" date="2016-11" db="UniProtKB">
        <authorList>
            <consortium name="WormBaseParasite"/>
        </authorList>
    </citation>
    <scope>IDENTIFICATION</scope>
</reference>